<organism evidence="1">
    <name type="scientific">Tanacetum cinerariifolium</name>
    <name type="common">Dalmatian daisy</name>
    <name type="synonym">Chrysanthemum cinerariifolium</name>
    <dbReference type="NCBI Taxonomy" id="118510"/>
    <lineage>
        <taxon>Eukaryota</taxon>
        <taxon>Viridiplantae</taxon>
        <taxon>Streptophyta</taxon>
        <taxon>Embryophyta</taxon>
        <taxon>Tracheophyta</taxon>
        <taxon>Spermatophyta</taxon>
        <taxon>Magnoliopsida</taxon>
        <taxon>eudicotyledons</taxon>
        <taxon>Gunneridae</taxon>
        <taxon>Pentapetalae</taxon>
        <taxon>asterids</taxon>
        <taxon>campanulids</taxon>
        <taxon>Asterales</taxon>
        <taxon>Asteraceae</taxon>
        <taxon>Asteroideae</taxon>
        <taxon>Anthemideae</taxon>
        <taxon>Anthemidinae</taxon>
        <taxon>Tanacetum</taxon>
    </lineage>
</organism>
<reference evidence="1" key="1">
    <citation type="journal article" date="2019" name="Sci. Rep.">
        <title>Draft genome of Tanacetum cinerariifolium, the natural source of mosquito coil.</title>
        <authorList>
            <person name="Yamashiro T."/>
            <person name="Shiraishi A."/>
            <person name="Satake H."/>
            <person name="Nakayama K."/>
        </authorList>
    </citation>
    <scope>NUCLEOTIDE SEQUENCE</scope>
</reference>
<sequence>MSSELGQRGQPSEITDELIGRMLATLEAGLPPGKENSDKSVMMMSSLVGALVLARSAKDPALAERILQTTREQLKQQINEA</sequence>
<comment type="caution">
    <text evidence="1">The sequence shown here is derived from an EMBL/GenBank/DDBJ whole genome shotgun (WGS) entry which is preliminary data.</text>
</comment>
<gene>
    <name evidence="1" type="ORF">Tci_885372</name>
</gene>
<accession>A0A699TTY5</accession>
<dbReference type="EMBL" id="BKCJ011272261">
    <property type="protein sequence ID" value="GFD13403.1"/>
    <property type="molecule type" value="Genomic_DNA"/>
</dbReference>
<proteinExistence type="predicted"/>
<protein>
    <submittedName>
        <fullName evidence="1">Uncharacterized protein</fullName>
    </submittedName>
</protein>
<name>A0A699TTY5_TANCI</name>
<dbReference type="InterPro" id="IPR036271">
    <property type="entry name" value="Tet_transcr_reg_TetR-rel_C_sf"/>
</dbReference>
<dbReference type="Gene3D" id="1.10.357.10">
    <property type="entry name" value="Tetracycline Repressor, domain 2"/>
    <property type="match status" value="1"/>
</dbReference>
<evidence type="ECO:0000313" key="1">
    <source>
        <dbReference type="EMBL" id="GFD13403.1"/>
    </source>
</evidence>
<dbReference type="AlphaFoldDB" id="A0A699TTY5"/>
<dbReference type="SUPFAM" id="SSF48498">
    <property type="entry name" value="Tetracyclin repressor-like, C-terminal domain"/>
    <property type="match status" value="1"/>
</dbReference>